<dbReference type="InterPro" id="IPR023346">
    <property type="entry name" value="Lysozyme-like_dom_sf"/>
</dbReference>
<dbReference type="GO" id="GO:0008933">
    <property type="term" value="F:peptidoglycan lytic transglycosylase activity"/>
    <property type="evidence" value="ECO:0007669"/>
    <property type="project" value="TreeGrafter"/>
</dbReference>
<protein>
    <submittedName>
        <fullName evidence="2">Lytic transglycosylase domain-containing protein</fullName>
    </submittedName>
</protein>
<dbReference type="GO" id="GO:0009253">
    <property type="term" value="P:peptidoglycan catabolic process"/>
    <property type="evidence" value="ECO:0007669"/>
    <property type="project" value="TreeGrafter"/>
</dbReference>
<keyword evidence="1" id="KW-0812">Transmembrane</keyword>
<comment type="caution">
    <text evidence="2">The sequence shown here is derived from an EMBL/GenBank/DDBJ whole genome shotgun (WGS) entry which is preliminary data.</text>
</comment>
<dbReference type="AlphaFoldDB" id="A0A9X3N2T9"/>
<dbReference type="SUPFAM" id="SSF53955">
    <property type="entry name" value="Lysozyme-like"/>
    <property type="match status" value="1"/>
</dbReference>
<evidence type="ECO:0000256" key="1">
    <source>
        <dbReference type="SAM" id="Phobius"/>
    </source>
</evidence>
<reference evidence="2" key="1">
    <citation type="submission" date="2022-10" db="EMBL/GenBank/DDBJ databases">
        <title>The WGS of Solirubrobacter ginsenosidimutans DSM 21036.</title>
        <authorList>
            <person name="Jiang Z."/>
        </authorList>
    </citation>
    <scope>NUCLEOTIDE SEQUENCE</scope>
    <source>
        <strain evidence="2">DSM 21036</strain>
    </source>
</reference>
<dbReference type="CDD" id="cd13399">
    <property type="entry name" value="Slt35-like"/>
    <property type="match status" value="1"/>
</dbReference>
<dbReference type="Gene3D" id="1.10.530.10">
    <property type="match status" value="1"/>
</dbReference>
<keyword evidence="1" id="KW-0472">Membrane</keyword>
<accession>A0A9X3N2T9</accession>
<evidence type="ECO:0000313" key="2">
    <source>
        <dbReference type="EMBL" id="MDA0165652.1"/>
    </source>
</evidence>
<name>A0A9X3N2T9_9ACTN</name>
<dbReference type="InterPro" id="IPR043426">
    <property type="entry name" value="MltB-like"/>
</dbReference>
<proteinExistence type="predicted"/>
<dbReference type="Proteomes" id="UP001149140">
    <property type="component" value="Unassembled WGS sequence"/>
</dbReference>
<feature type="transmembrane region" description="Helical" evidence="1">
    <location>
        <begin position="22"/>
        <end position="47"/>
    </location>
</feature>
<keyword evidence="3" id="KW-1185">Reference proteome</keyword>
<sequence length="349" mass="36751">MALPLAIAVEVVRRRRRLGPKVLAALSALGVILFVFLMGIIGAVFGLQPLQTGGSGPSSLARGDIPSLYLELYEAAGERYGIDPWILAAIGSIETDHGRSTAPGVSSGVNTYGCCAGPMQFSVIGSPSTWDSYGVDGNGDGTKSPYDPADAIPAAARYLVAGGAPDDYRKAIFAYNHAVWYVNEVLAKADQYRSATPLPGGGGTDDVPPPSVTVPEILDDRGITLTPIQRGDVRSGTLDPRVLAIMADMGKRHAIVVTALKSDHSTYTVDGNVSNHSAGRAMDIGAVDGEVCRGIRTGRCANLVHELAAMTGPLRSTELIYCWDPDGPDDPRGFARADHCDHIHVGWDG</sequence>
<evidence type="ECO:0000313" key="3">
    <source>
        <dbReference type="Proteomes" id="UP001149140"/>
    </source>
</evidence>
<keyword evidence="1" id="KW-1133">Transmembrane helix</keyword>
<dbReference type="PANTHER" id="PTHR30163">
    <property type="entry name" value="MEMBRANE-BOUND LYTIC MUREIN TRANSGLYCOSYLASE B"/>
    <property type="match status" value="1"/>
</dbReference>
<organism evidence="2 3">
    <name type="scientific">Solirubrobacter ginsenosidimutans</name>
    <dbReference type="NCBI Taxonomy" id="490573"/>
    <lineage>
        <taxon>Bacteria</taxon>
        <taxon>Bacillati</taxon>
        <taxon>Actinomycetota</taxon>
        <taxon>Thermoleophilia</taxon>
        <taxon>Solirubrobacterales</taxon>
        <taxon>Solirubrobacteraceae</taxon>
        <taxon>Solirubrobacter</taxon>
    </lineage>
</organism>
<gene>
    <name evidence="2" type="ORF">OM076_35625</name>
</gene>
<dbReference type="EMBL" id="JAPDOD010000050">
    <property type="protein sequence ID" value="MDA0165652.1"/>
    <property type="molecule type" value="Genomic_DNA"/>
</dbReference>
<dbReference type="PANTHER" id="PTHR30163:SF8">
    <property type="entry name" value="LYTIC MUREIN TRANSGLYCOSYLASE"/>
    <property type="match status" value="1"/>
</dbReference>
<dbReference type="RefSeq" id="WP_270044913.1">
    <property type="nucleotide sequence ID" value="NZ_JAPDOD010000050.1"/>
</dbReference>